<feature type="transmembrane region" description="Helical" evidence="2">
    <location>
        <begin position="145"/>
        <end position="165"/>
    </location>
</feature>
<accession>A0A7W9GXR8</accession>
<dbReference type="RefSeq" id="WP_184829142.1">
    <property type="nucleotide sequence ID" value="NZ_JACHMM010000001.1"/>
</dbReference>
<evidence type="ECO:0000256" key="1">
    <source>
        <dbReference type="SAM" id="MobiDB-lite"/>
    </source>
</evidence>
<sequence>MNYCSNCGAPATGSAFCGNCGSPMTATAEATAGRTQAGQPPAGQPGTRQSGPIGGTLGTGTPGAAGRGNPFADIPALDYVRDIVALVLLLVSFGMPWDLTDTVTGKVYVILVTLLSVISLALPYLQRGGVLPGSWGTAELRLARLAANAPYVVVVLITLVLGYVGENGGDGVGVGIMFGLAGALLAAQGREAEQTPSDGGDGALWRWITLGIGGLFALLTVISLVTFLTDDADVLEWEQITYLVVAMVFFLALAALPLWGVFRGDAAWRDVLLLLGVTALFVGVWQLGADGTMADAWSLSTFGPQLILVPAIAVAAAAPGLRPRYTHTAGAGYWSAVGVRALELVMLTAVAGVVFFVLNIIGADVGRGIAIVVLVLMLILVLAALVGRNALVRDANAGRAIAVVAGGVFLLLGIVVVAILGASDETIVDIVTATIVSVLWVFGLALFVVLTAPSSVRSEYGPIGANQLSLSSVLPGNGSGSGEGESATASRPAGAGVATGATAAASGAAAARAAESKAAESKAEAKAKADAAKAEADAQARVTESKAAADARAAEAKAQGDADGEVPASPAVPADEAKTVTDAPAGESGTGNGTAATPSGRIGGDGPGPVSGLAAGEAAAGSAADDTATRVNQPLVEPATRVDQPPVTDDVAGSSGFDARTALDPNTPLQVLADIAAQEPGLRKYVAANPSTYPELLTWLSQLGDPEVDEALRRRSSR</sequence>
<keyword evidence="6" id="KW-1185">Reference proteome</keyword>
<feature type="transmembrane region" description="Helical" evidence="2">
    <location>
        <begin position="107"/>
        <end position="125"/>
    </location>
</feature>
<comment type="caution">
    <text evidence="5">The sequence shown here is derived from an EMBL/GenBank/DDBJ whole genome shotgun (WGS) entry which is preliminary data.</text>
</comment>
<dbReference type="Pfam" id="PF25592">
    <property type="entry name" value="DUF7937"/>
    <property type="match status" value="1"/>
</dbReference>
<feature type="compositionally biased region" description="Gly residues" evidence="1">
    <location>
        <begin position="52"/>
        <end position="64"/>
    </location>
</feature>
<feature type="compositionally biased region" description="Basic and acidic residues" evidence="1">
    <location>
        <begin position="543"/>
        <end position="560"/>
    </location>
</feature>
<feature type="transmembrane region" description="Helical" evidence="2">
    <location>
        <begin position="341"/>
        <end position="362"/>
    </location>
</feature>
<proteinExistence type="predicted"/>
<evidence type="ECO:0000313" key="5">
    <source>
        <dbReference type="EMBL" id="MBB5791962.1"/>
    </source>
</evidence>
<feature type="transmembrane region" description="Helical" evidence="2">
    <location>
        <begin position="240"/>
        <end position="259"/>
    </location>
</feature>
<feature type="transmembrane region" description="Helical" evidence="2">
    <location>
        <begin position="207"/>
        <end position="228"/>
    </location>
</feature>
<feature type="domain" description="Leucine rich repeat variant" evidence="3">
    <location>
        <begin position="657"/>
        <end position="715"/>
    </location>
</feature>
<keyword evidence="2" id="KW-1133">Transmembrane helix</keyword>
<evidence type="ECO:0000256" key="2">
    <source>
        <dbReference type="SAM" id="Phobius"/>
    </source>
</evidence>
<feature type="compositionally biased region" description="Low complexity" evidence="1">
    <location>
        <begin position="614"/>
        <end position="626"/>
    </location>
</feature>
<dbReference type="InterPro" id="IPR057893">
    <property type="entry name" value="LRV_2"/>
</dbReference>
<evidence type="ECO:0000313" key="6">
    <source>
        <dbReference type="Proteomes" id="UP000542813"/>
    </source>
</evidence>
<evidence type="ECO:0000259" key="4">
    <source>
        <dbReference type="Pfam" id="PF25592"/>
    </source>
</evidence>
<dbReference type="EMBL" id="JACHMM010000001">
    <property type="protein sequence ID" value="MBB5791962.1"/>
    <property type="molecule type" value="Genomic_DNA"/>
</dbReference>
<organism evidence="5 6">
    <name type="scientific">Jiangella mangrovi</name>
    <dbReference type="NCBI Taxonomy" id="1524084"/>
    <lineage>
        <taxon>Bacteria</taxon>
        <taxon>Bacillati</taxon>
        <taxon>Actinomycetota</taxon>
        <taxon>Actinomycetes</taxon>
        <taxon>Jiangellales</taxon>
        <taxon>Jiangellaceae</taxon>
        <taxon>Jiangella</taxon>
    </lineage>
</organism>
<name>A0A7W9GXR8_9ACTN</name>
<keyword evidence="2" id="KW-0812">Transmembrane</keyword>
<feature type="transmembrane region" description="Helical" evidence="2">
    <location>
        <begin position="171"/>
        <end position="187"/>
    </location>
</feature>
<feature type="region of interest" description="Disordered" evidence="1">
    <location>
        <begin position="31"/>
        <end position="64"/>
    </location>
</feature>
<reference evidence="5 6" key="1">
    <citation type="submission" date="2020-08" db="EMBL/GenBank/DDBJ databases">
        <title>Sequencing the genomes of 1000 actinobacteria strains.</title>
        <authorList>
            <person name="Klenk H.-P."/>
        </authorList>
    </citation>
    <scope>NUCLEOTIDE SEQUENCE [LARGE SCALE GENOMIC DNA]</scope>
    <source>
        <strain evidence="5 6">DSM 102122</strain>
    </source>
</reference>
<feature type="region of interest" description="Disordered" evidence="1">
    <location>
        <begin position="543"/>
        <end position="663"/>
    </location>
</feature>
<feature type="transmembrane region" description="Helical" evidence="2">
    <location>
        <begin position="301"/>
        <end position="321"/>
    </location>
</feature>
<feature type="transmembrane region" description="Helical" evidence="2">
    <location>
        <begin position="427"/>
        <end position="450"/>
    </location>
</feature>
<protein>
    <submittedName>
        <fullName evidence="5">Uncharacterized protein</fullName>
    </submittedName>
</protein>
<feature type="transmembrane region" description="Helical" evidence="2">
    <location>
        <begin position="368"/>
        <end position="388"/>
    </location>
</feature>
<keyword evidence="2" id="KW-0472">Membrane</keyword>
<feature type="transmembrane region" description="Helical" evidence="2">
    <location>
        <begin position="271"/>
        <end position="289"/>
    </location>
</feature>
<dbReference type="InterPro" id="IPR057697">
    <property type="entry name" value="DUF7937"/>
</dbReference>
<feature type="transmembrane region" description="Helical" evidence="2">
    <location>
        <begin position="400"/>
        <end position="421"/>
    </location>
</feature>
<dbReference type="Pfam" id="PF25591">
    <property type="entry name" value="LRV_2"/>
    <property type="match status" value="1"/>
</dbReference>
<feature type="domain" description="DUF7937" evidence="4">
    <location>
        <begin position="78"/>
        <end position="459"/>
    </location>
</feature>
<gene>
    <name evidence="5" type="ORF">HD601_006537</name>
</gene>
<evidence type="ECO:0000259" key="3">
    <source>
        <dbReference type="Pfam" id="PF25591"/>
    </source>
</evidence>
<feature type="transmembrane region" description="Helical" evidence="2">
    <location>
        <begin position="79"/>
        <end position="95"/>
    </location>
</feature>
<dbReference type="AlphaFoldDB" id="A0A7W9GXR8"/>
<dbReference type="Proteomes" id="UP000542813">
    <property type="component" value="Unassembled WGS sequence"/>
</dbReference>